<feature type="transmembrane region" description="Helical" evidence="1">
    <location>
        <begin position="226"/>
        <end position="248"/>
    </location>
</feature>
<evidence type="ECO:0000313" key="3">
    <source>
        <dbReference type="Proteomes" id="UP000734343"/>
    </source>
</evidence>
<keyword evidence="1" id="KW-0812">Transmembrane</keyword>
<reference evidence="2 3" key="1">
    <citation type="submission" date="2021-03" db="EMBL/GenBank/DDBJ databases">
        <title>Five novel Rahnella species.</title>
        <authorList>
            <person name="Brady C."/>
            <person name="Asselin J."/>
            <person name="Beer S."/>
            <person name="Bruberg M.B."/>
            <person name="Crampton B."/>
            <person name="Venter S."/>
            <person name="Arnold D."/>
            <person name="Denman S."/>
        </authorList>
    </citation>
    <scope>NUCLEOTIDE SEQUENCE [LARGE SCALE GENOMIC DNA]</scope>
    <source>
        <strain evidence="2 3">H11b</strain>
    </source>
</reference>
<feature type="transmembrane region" description="Helical" evidence="1">
    <location>
        <begin position="12"/>
        <end position="30"/>
    </location>
</feature>
<dbReference type="Proteomes" id="UP000734343">
    <property type="component" value="Unassembled WGS sequence"/>
</dbReference>
<evidence type="ECO:0000256" key="1">
    <source>
        <dbReference type="SAM" id="Phobius"/>
    </source>
</evidence>
<feature type="transmembrane region" description="Helical" evidence="1">
    <location>
        <begin position="281"/>
        <end position="299"/>
    </location>
</feature>
<feature type="transmembrane region" description="Helical" evidence="1">
    <location>
        <begin position="359"/>
        <end position="376"/>
    </location>
</feature>
<protein>
    <submittedName>
        <fullName evidence="2">Uncharacterized protein</fullName>
    </submittedName>
</protein>
<comment type="caution">
    <text evidence="2">The sequence shown here is derived from an EMBL/GenBank/DDBJ whole genome shotgun (WGS) entry which is preliminary data.</text>
</comment>
<feature type="transmembrane region" description="Helical" evidence="1">
    <location>
        <begin position="125"/>
        <end position="143"/>
    </location>
</feature>
<sequence>MMKLNNKTINTILFLISLFFIVFIASYYVGREHNIYYWDSNGYWRFWQQFGANLLADPAGAISRLVSSIKNDDYNLLPVAITSVFYIAGGETRLVYVLSLSIMYLLPVALLFSLLLNKLSEENSAYWKVITLVLPATLVAFWAPTLRGYPDICGLIFVIYAVVYSSKTDLSGKLDIRKAIVLGAILWAPFLLRRWYAYTIVSLYISLPILNYYLYKVNGHSFNRIFKIAVFFFISGVSSAILSVLLQWNLLKRVVTTDYSFIYSAYKSSVEASFYNVLHDIGLYLLPLFLLSICLSIFGRKRKQDYLVIFSAFNLAFSFFIFTRTQSPGLHHCLPFALWVLIVSAFGLQFILLKLSKNAYKLTFVALISATCLIINQQSLFNKGENWATNYLPTKYLPMRVDNYNNYLLLSSDIQSMLHGNDKLTVLSSSSVLNDNMLNTLSNLRLSKFIAGMSQVDLRDELNVPSLMSKYFIVADPIQTHLIASGQQVITIPAEELLRNEGIGKAFRKVGEGYPLDQGVTAYIYERTRPFTHDEMMSFISKYYVSYPQWKGVYDTGLFIPFVTGSISLGDVWGKLSIEDDGTIYAHPGETRPTTISWTLNGVKALAISSVTNTCEGADGVDVTITDQSGHEISTHVENNHSATIDIVKFNNTPISMSIGKHGNPSCDSIKIVGQK</sequence>
<feature type="transmembrane region" description="Helical" evidence="1">
    <location>
        <begin position="196"/>
        <end position="214"/>
    </location>
</feature>
<keyword evidence="3" id="KW-1185">Reference proteome</keyword>
<evidence type="ECO:0000313" key="2">
    <source>
        <dbReference type="EMBL" id="MBU9854217.1"/>
    </source>
</evidence>
<feature type="transmembrane region" description="Helical" evidence="1">
    <location>
        <begin position="94"/>
        <end position="116"/>
    </location>
</feature>
<proteinExistence type="predicted"/>
<gene>
    <name evidence="2" type="ORF">J1778_02805</name>
</gene>
<keyword evidence="1" id="KW-0472">Membrane</keyword>
<keyword evidence="1" id="KW-1133">Transmembrane helix</keyword>
<accession>A0ABS6LQA7</accession>
<dbReference type="RefSeq" id="WP_217171888.1">
    <property type="nucleotide sequence ID" value="NZ_JAFMOW010000049.1"/>
</dbReference>
<feature type="transmembrane region" description="Helical" evidence="1">
    <location>
        <begin position="329"/>
        <end position="352"/>
    </location>
</feature>
<name>A0ABS6LQA7_9GAMM</name>
<dbReference type="EMBL" id="JAFMOW010000049">
    <property type="protein sequence ID" value="MBU9854217.1"/>
    <property type="molecule type" value="Genomic_DNA"/>
</dbReference>
<organism evidence="2 3">
    <name type="scientific">Rahnella bonaserana</name>
    <dbReference type="NCBI Taxonomy" id="2816248"/>
    <lineage>
        <taxon>Bacteria</taxon>
        <taxon>Pseudomonadati</taxon>
        <taxon>Pseudomonadota</taxon>
        <taxon>Gammaproteobacteria</taxon>
        <taxon>Enterobacterales</taxon>
        <taxon>Yersiniaceae</taxon>
        <taxon>Rahnella</taxon>
    </lineage>
</organism>
<feature type="transmembrane region" description="Helical" evidence="1">
    <location>
        <begin position="306"/>
        <end position="323"/>
    </location>
</feature>